<dbReference type="Proteomes" id="UP000663833">
    <property type="component" value="Unassembled WGS sequence"/>
</dbReference>
<proteinExistence type="predicted"/>
<comment type="caution">
    <text evidence="1">The sequence shown here is derived from an EMBL/GenBank/DDBJ whole genome shotgun (WGS) entry which is preliminary data.</text>
</comment>
<organism evidence="1 2">
    <name type="scientific">Rotaria socialis</name>
    <dbReference type="NCBI Taxonomy" id="392032"/>
    <lineage>
        <taxon>Eukaryota</taxon>
        <taxon>Metazoa</taxon>
        <taxon>Spiralia</taxon>
        <taxon>Gnathifera</taxon>
        <taxon>Rotifera</taxon>
        <taxon>Eurotatoria</taxon>
        <taxon>Bdelloidea</taxon>
        <taxon>Philodinida</taxon>
        <taxon>Philodinidae</taxon>
        <taxon>Rotaria</taxon>
    </lineage>
</organism>
<dbReference type="EMBL" id="CAJNYD010003112">
    <property type="protein sequence ID" value="CAF3478939.1"/>
    <property type="molecule type" value="Genomic_DNA"/>
</dbReference>
<protein>
    <submittedName>
        <fullName evidence="1">Uncharacterized protein</fullName>
    </submittedName>
</protein>
<sequence>MIYLSVEQIGVLAVHLHQLIINKTFYLISNNNTRQDKKIDSFRICISAYGLSRYSKTVRMYRTEKQENIARFDQTMQMMIRIYDSRHDQRHLIHIILYGYLIEEKRYALIADQVVDSIQLVSVRHVSEAVIFESSIDIFGKAILLIELVFVYGRHGYNFSSQLIFENDFHIPRIVKNQTLFERILPRHEDNRTDENFYDPPEIDLPIFLKLSYDELNEYVADKTNHHHHHHCCRDSIKNARVVKALSTSPKYSSMAAIIEMYPSRQQRLEIFFDFLTEGPYLPEQNMIEPTVSRLIPWSIAYWKRALSGVPLHGSALDMNDSQNIETDIKHLQNTSPVLRQIIEREECYEPLLSSTIKLNTIKELVRRVFILFFNLVPH</sequence>
<name>A0A818FUT7_9BILA</name>
<accession>A0A818FUT7</accession>
<evidence type="ECO:0000313" key="1">
    <source>
        <dbReference type="EMBL" id="CAF3478939.1"/>
    </source>
</evidence>
<reference evidence="1" key="1">
    <citation type="submission" date="2021-02" db="EMBL/GenBank/DDBJ databases">
        <authorList>
            <person name="Nowell W R."/>
        </authorList>
    </citation>
    <scope>NUCLEOTIDE SEQUENCE</scope>
</reference>
<evidence type="ECO:0000313" key="2">
    <source>
        <dbReference type="Proteomes" id="UP000663833"/>
    </source>
</evidence>
<gene>
    <name evidence="1" type="ORF">LUA448_LOCUS23898</name>
</gene>
<dbReference type="AlphaFoldDB" id="A0A818FUT7"/>